<evidence type="ECO:0000313" key="4">
    <source>
        <dbReference type="Proteomes" id="UP000627292"/>
    </source>
</evidence>
<name>A0A917J071_9BACT</name>
<dbReference type="PROSITE" id="PS50853">
    <property type="entry name" value="FN3"/>
    <property type="match status" value="1"/>
</dbReference>
<dbReference type="InterPro" id="IPR013783">
    <property type="entry name" value="Ig-like_fold"/>
</dbReference>
<feature type="domain" description="PKD" evidence="1">
    <location>
        <begin position="2615"/>
        <end position="2658"/>
    </location>
</feature>
<dbReference type="Pfam" id="PF13229">
    <property type="entry name" value="Beta_helix"/>
    <property type="match status" value="3"/>
</dbReference>
<sequence length="2931" mass="312422">MQDWAGGSRAQYLYRASEMTAAGMGPGNINAVSFIVTGRDDDPGNTHMAIEQYSIKIGTTTANELNLNSWVTGTSVVYGPLDYNPVTGINTFTFLTPFFWNGTDNLVIEVCNGAADNASTWYSSNNPRVLMSTALGFNASHTYTAYGQGSLCNAPAVIHSGEATSRPNVLLNWTAAPPCTGTPVAGTAIATAANVCMEQAFILSPQGATVASGLAYQWQSSRDNTAWKDIPRATTPGFSATQDSSTWYRVQVTCKTGGAFAYSAPVQVTSPLFVKGIFTINKNAPSGTNTVTSFNDAYNLIRCGISGNVQFNVAPGSGPYNEQLIMQRIPGASATRTVTFSGNGETLQFNSYNNAERAVIKLDGADHIVFDSLVIQAGGDYGYGIHIKNNADSNIISRCTIQVDSASGLQNYAGIIINNSDAELMPDIGALCDGNTIAGNTISGGYSGIVLAGSSTVANGRNTFRNNRISGFYKYGMFIRGSFMTTVENNLFARGMRNGDADIYGILVTDLNTRLQINANTITHLLGGVTTRNAQVNGIVLNQVKALAGLDNMVSNNVLYGLADKGGVKALVNKGSSSVFFYHNTLLLDGSDPAANFGSDLMGYYQESGNENIQFRNNIVTISRTGPGNKTALYYTDAAPGTASDYNNLFIFPGTGGTTFTGRAGNGFYPNLSDWRLATGSDPASVSVNPFYIQPETGNLRPANAALDNTGVPVTEVPADRNGVARSTSAPDPGAYEFTPPPCATPPVAGHVKMSKDTVCANTLVMMQLTGNTTGTSQLFQWQTATSAAGPFTNLGAALPAADTAIRATAQAWYRVMVMCGGVSSYSDTVRLTVRTSLAGGTYVINKNGAADFSSFNDAKAALGCGVDDAVVFNVTPGSGPYEEQLVLEPVPGASGKATITFSGNGNTLHFSSGNSEERAVIKLNDADHFIFDSLTIDADGPGSNGYGVQLLNNADSNTVRRCRINIPFRGSDDHFGGIVINASAESISGYGAALCDDNLFDHNNISGGYYGVSIVGNDNSPVLHNRVTNSDIRDFYATGVHLAYTENTTVAYNHISRPARYDVSDFEGVVSESGNKSLLINGNRFFNPFGGNTNIPAAATGVVIRYGSAEAGKEMVVANNLVYNFTGKGDMYGMKDLGADYVKFLHNTIALDDAASGANAATTGFYLSFASGVEWRNNIVTVTRNAKGEKRAIQLEGSAEDWQLNNNDYYVNSPALGNSLGMYNGNSYTTLANWQTALGQEAHTLNIDPVYSRPATGNFQPAIAAMDNTGSAAGITADILGTARNATTPDIGAYEFSIQPCTAPPAAGSTVLTPASGVCMGAKVELSLKDNSSGGGQTYQWQKSAGGTAAWSNVGAKQYVPEYQAEVLHSDYFRCAVTCGTDTVYSVPMQMQLNAALPAGVYTIDHTGSGNFSSFTAAVAAMECGIAGAVTFEVKPGVYREKIRMHHIYGASDTSRVTFRAANGLAASVLLTNDVADATDNYTLQLDSASYITWRELTLQNTNTSYGRVVQLAHNASADSILNCIISAPATTATSEDMAALYISGYTGAGAVIKGNTVQNGAMGICLTGNYDAKLPQVVIDSNQIGGAYRAGIYASYASHLVVTRDSVSLGAVQNMPAYGIYLDNCDSSLLVNSNKISISNTNTTVYGISLSSCTADVTHPVQVEANSIVAAGSNTGDVYGLQIQDSRNTLARNNVIIIHSSGTNAYGIYNSGSPVRYENNSVHSTATGTGENYAVSTQYWSTWVGAATFINNIISNTGSGQAVYSSFKELYGGDYNLLYTAGNSLGTVGGTSYNTLQEWIKGTDQDFNSLVYKPAFVSDADLHPAIQDAGVWAMHGRGIQLTGNDHDFNNQPRPVTLTAGVPDLGAYEFMPAALPPVATAVPAVPVPGGRQTFLLGTDTVYTIQWGATAPQQVNVRRYSGVVPPALPAGAAYMYFYTDAEVTGTGAEGYAVEQHYLDPWRGFIDPETRIHLGRTKADGAWVTDAKDRADIVFNVMKQQQLNYLGRFTGLADSTEAVPKDDAWIAGDSSNSGTRFWVAYGNHSYFKGNNSQEMLLYLSARQAAHVTVRINGTPWVKQYDIPANTVITSDLIPKSGVADARLMEEGKYDRGISIESDVPIVAYAHIYGSANSGATLLLPVGTYGYDYYSVNSQQIFDDVDSYSWFYVVASHDSTAVEITPSTPTLGGRTAGTPFTVLLNKGEVYQVLGALERQAGPYLIGYDLTGSHVRSVKNAGGRCYPVAVFSGSGRTSISCDISSGGGGDNMMQQNFPSQAWGRKYLTAPTAVSSNPTQNNPNIFRVVVKDAATVVKRNGSVLTDLINNIYYEYVSDVADYIEADQPVIVAQYMPSEGRCGAAGVGDPEMFYLSPVEQGIKEVYFYRNTKENIKVNYLTLVIPDGGLNTLTVDGSKVFDYTYAHPNRAGYTVVVKRWDAAEAQVTVRSDSAFTAITYGQGSVESYGYNAGTLVRNLNSLPGFTNVYDTSGRTSSYTCVGTPFRLHIAIPVKPHSITWKLSEVQNVTPQADSIQVNPVPEDSALVNGRMLYHYSLNHDFVISNTGVYYIPAEYQHPDLESCDNTSRVMLEVTVIGKPAVDFTTAWSGCLNDKAHFTGTAVTTNGVPVNRWQWNFDDNTGSAAKDTVKQFTAPGTYMVKFTAISNDGCIADTIKPVKADAFAALNFENDSLVVCAGTGAVLTIAHPEAGIVYEWYDAAAGGNKIQEGTSYTISNVAQLVQVYVTAVKNGCASPREKATAAVLAKLVQPVVTADSVSFNYIRFRWQEVPGAVSYEVSADGTNWTSPSSGSTGHTHSITPLRPGQEVRIWVKAKGSSACQDTVNSATALTLQDKVFIPNSFSPNGDGVNDVINIYGAAIRELRFAIFNQWGEKVFETRDTNIGWDGRYKGRPQPSGVYIYVCQLVLIDGTAQTKKGTINLIR</sequence>
<dbReference type="Proteomes" id="UP000627292">
    <property type="component" value="Unassembled WGS sequence"/>
</dbReference>
<comment type="caution">
    <text evidence="3">The sequence shown here is derived from an EMBL/GenBank/DDBJ whole genome shotgun (WGS) entry which is preliminary data.</text>
</comment>
<dbReference type="InterPro" id="IPR000601">
    <property type="entry name" value="PKD_dom"/>
</dbReference>
<dbReference type="SMART" id="SM00710">
    <property type="entry name" value="PbH1"/>
    <property type="match status" value="16"/>
</dbReference>
<dbReference type="Pfam" id="PF17517">
    <property type="entry name" value="IgGFc_binding"/>
    <property type="match status" value="1"/>
</dbReference>
<proteinExistence type="predicted"/>
<dbReference type="NCBIfam" id="TIGR04131">
    <property type="entry name" value="Bac_Flav_CTERM"/>
    <property type="match status" value="1"/>
</dbReference>
<evidence type="ECO:0008006" key="5">
    <source>
        <dbReference type="Google" id="ProtNLM"/>
    </source>
</evidence>
<dbReference type="Gene3D" id="2.160.20.10">
    <property type="entry name" value="Single-stranded right-handed beta-helix, Pectin lyase-like"/>
    <property type="match status" value="3"/>
</dbReference>
<dbReference type="SUPFAM" id="SSF51126">
    <property type="entry name" value="Pectin lyase-like"/>
    <property type="match status" value="3"/>
</dbReference>
<dbReference type="InterPro" id="IPR044023">
    <property type="entry name" value="Ig_7"/>
</dbReference>
<dbReference type="InterPro" id="IPR012334">
    <property type="entry name" value="Pectin_lyas_fold"/>
</dbReference>
<dbReference type="InterPro" id="IPR006626">
    <property type="entry name" value="PbH1"/>
</dbReference>
<dbReference type="Pfam" id="PF19081">
    <property type="entry name" value="Ig_7"/>
    <property type="match status" value="1"/>
</dbReference>
<dbReference type="Pfam" id="PF13585">
    <property type="entry name" value="CHU_C"/>
    <property type="match status" value="1"/>
</dbReference>
<dbReference type="InterPro" id="IPR026341">
    <property type="entry name" value="T9SS_type_B"/>
</dbReference>
<organism evidence="3 4">
    <name type="scientific">Filimonas zeae</name>
    <dbReference type="NCBI Taxonomy" id="1737353"/>
    <lineage>
        <taxon>Bacteria</taxon>
        <taxon>Pseudomonadati</taxon>
        <taxon>Bacteroidota</taxon>
        <taxon>Chitinophagia</taxon>
        <taxon>Chitinophagales</taxon>
        <taxon>Chitinophagaceae</taxon>
        <taxon>Filimonas</taxon>
    </lineage>
</organism>
<evidence type="ECO:0000259" key="2">
    <source>
        <dbReference type="PROSITE" id="PS50853"/>
    </source>
</evidence>
<reference evidence="3" key="2">
    <citation type="submission" date="2020-09" db="EMBL/GenBank/DDBJ databases">
        <authorList>
            <person name="Sun Q."/>
            <person name="Zhou Y."/>
        </authorList>
    </citation>
    <scope>NUCLEOTIDE SEQUENCE</scope>
    <source>
        <strain evidence="3">CGMCC 1.15290</strain>
    </source>
</reference>
<evidence type="ECO:0000259" key="1">
    <source>
        <dbReference type="PROSITE" id="PS50093"/>
    </source>
</evidence>
<reference evidence="3" key="1">
    <citation type="journal article" date="2014" name="Int. J. Syst. Evol. Microbiol.">
        <title>Complete genome sequence of Corynebacterium casei LMG S-19264T (=DSM 44701T), isolated from a smear-ripened cheese.</title>
        <authorList>
            <consortium name="US DOE Joint Genome Institute (JGI-PGF)"/>
            <person name="Walter F."/>
            <person name="Albersmeier A."/>
            <person name="Kalinowski J."/>
            <person name="Ruckert C."/>
        </authorList>
    </citation>
    <scope>NUCLEOTIDE SEQUENCE</scope>
    <source>
        <strain evidence="3">CGMCC 1.15290</strain>
    </source>
</reference>
<dbReference type="Pfam" id="PF18911">
    <property type="entry name" value="PKD_4"/>
    <property type="match status" value="1"/>
</dbReference>
<dbReference type="PROSITE" id="PS50093">
    <property type="entry name" value="PKD"/>
    <property type="match status" value="1"/>
</dbReference>
<protein>
    <recommendedName>
        <fullName evidence="5">Gliding motility-associated C-terminal domain-containing protein</fullName>
    </recommendedName>
</protein>
<dbReference type="EMBL" id="BMIB01000003">
    <property type="protein sequence ID" value="GGH71049.1"/>
    <property type="molecule type" value="Genomic_DNA"/>
</dbReference>
<dbReference type="Gene3D" id="2.60.40.10">
    <property type="entry name" value="Immunoglobulins"/>
    <property type="match status" value="1"/>
</dbReference>
<dbReference type="InterPro" id="IPR035986">
    <property type="entry name" value="PKD_dom_sf"/>
</dbReference>
<dbReference type="InterPro" id="IPR011050">
    <property type="entry name" value="Pectin_lyase_fold/virulence"/>
</dbReference>
<evidence type="ECO:0000313" key="3">
    <source>
        <dbReference type="EMBL" id="GGH71049.1"/>
    </source>
</evidence>
<dbReference type="SUPFAM" id="SSF49299">
    <property type="entry name" value="PKD domain"/>
    <property type="match status" value="1"/>
</dbReference>
<dbReference type="InterPro" id="IPR003961">
    <property type="entry name" value="FN3_dom"/>
</dbReference>
<keyword evidence="4" id="KW-1185">Reference proteome</keyword>
<feature type="domain" description="Fibronectin type-III" evidence="2">
    <location>
        <begin position="2756"/>
        <end position="2842"/>
    </location>
</feature>
<dbReference type="InterPro" id="IPR039448">
    <property type="entry name" value="Beta_helix"/>
</dbReference>
<gene>
    <name evidence="3" type="ORF">GCM10011379_29980</name>
</gene>
<accession>A0A917J071</accession>
<dbReference type="InterPro" id="IPR035234">
    <property type="entry name" value="IgGFc-bd_N"/>
</dbReference>